<dbReference type="SUPFAM" id="SSF54909">
    <property type="entry name" value="Dimeric alpha+beta barrel"/>
    <property type="match status" value="1"/>
</dbReference>
<organism evidence="1 2">
    <name type="scientific">Litoribacter ruber</name>
    <dbReference type="NCBI Taxonomy" id="702568"/>
    <lineage>
        <taxon>Bacteria</taxon>
        <taxon>Pseudomonadati</taxon>
        <taxon>Bacteroidota</taxon>
        <taxon>Cytophagia</taxon>
        <taxon>Cytophagales</taxon>
        <taxon>Cyclobacteriaceae</taxon>
        <taxon>Litoribacter</taxon>
    </lineage>
</organism>
<sequence>MDYIDGFVLPIPKVHLGEYQNVAGKVADLWKEYGATAYWEFVGDDLTFEGTKSFVTSVEAKEDEIIVFGWVAFPSKEVRDFANLKVPEDPRVAALIAPLTNPDKVIFDAGRMVYGGFKPLIQSNGQMQMNITKKTESYGNREAKEDL</sequence>
<dbReference type="EMBL" id="JAHCMY010000020">
    <property type="protein sequence ID" value="MBS9525818.1"/>
    <property type="molecule type" value="Genomic_DNA"/>
</dbReference>
<evidence type="ECO:0000313" key="2">
    <source>
        <dbReference type="Proteomes" id="UP001319104"/>
    </source>
</evidence>
<accession>A0AAP2G6L4</accession>
<reference evidence="1 2" key="1">
    <citation type="submission" date="2021-05" db="EMBL/GenBank/DDBJ databases">
        <authorList>
            <person name="Zhang Z.D."/>
            <person name="Osman G."/>
        </authorList>
    </citation>
    <scope>NUCLEOTIDE SEQUENCE [LARGE SCALE GENOMIC DNA]</scope>
    <source>
        <strain evidence="1 2">KCTC 32217</strain>
    </source>
</reference>
<dbReference type="Gene3D" id="3.30.70.100">
    <property type="match status" value="1"/>
</dbReference>
<gene>
    <name evidence="1" type="ORF">KI659_17490</name>
</gene>
<dbReference type="RefSeq" id="WP_213946678.1">
    <property type="nucleotide sequence ID" value="NZ_JAHCMY010000020.1"/>
</dbReference>
<dbReference type="InterPro" id="IPR009874">
    <property type="entry name" value="DUF1428"/>
</dbReference>
<name>A0AAP2G6L4_9BACT</name>
<dbReference type="Pfam" id="PF07237">
    <property type="entry name" value="DUF1428"/>
    <property type="match status" value="1"/>
</dbReference>
<dbReference type="PIRSF" id="PIRSF007028">
    <property type="entry name" value="UCP007028"/>
    <property type="match status" value="1"/>
</dbReference>
<dbReference type="Proteomes" id="UP001319104">
    <property type="component" value="Unassembled WGS sequence"/>
</dbReference>
<protein>
    <submittedName>
        <fullName evidence="1">DUF1428 family protein</fullName>
    </submittedName>
</protein>
<dbReference type="AlphaFoldDB" id="A0AAP2G6L4"/>
<dbReference type="InterPro" id="IPR011008">
    <property type="entry name" value="Dimeric_a/b-barrel"/>
</dbReference>
<comment type="caution">
    <text evidence="1">The sequence shown here is derived from an EMBL/GenBank/DDBJ whole genome shotgun (WGS) entry which is preliminary data.</text>
</comment>
<proteinExistence type="predicted"/>
<keyword evidence="2" id="KW-1185">Reference proteome</keyword>
<evidence type="ECO:0000313" key="1">
    <source>
        <dbReference type="EMBL" id="MBS9525818.1"/>
    </source>
</evidence>